<dbReference type="InterPro" id="IPR041628">
    <property type="entry name" value="ChlI/MoxR_AAA_lid"/>
</dbReference>
<dbReference type="EMBL" id="BAAANL010000003">
    <property type="protein sequence ID" value="GAA1861947.1"/>
    <property type="molecule type" value="Genomic_DNA"/>
</dbReference>
<dbReference type="Pfam" id="PF07726">
    <property type="entry name" value="AAA_3"/>
    <property type="match status" value="1"/>
</dbReference>
<dbReference type="InterPro" id="IPR027417">
    <property type="entry name" value="P-loop_NTPase"/>
</dbReference>
<protein>
    <submittedName>
        <fullName evidence="3">MoxR family ATPase</fullName>
    </submittedName>
</protein>
<dbReference type="CDD" id="cd00009">
    <property type="entry name" value="AAA"/>
    <property type="match status" value="1"/>
</dbReference>
<comment type="caution">
    <text evidence="3">The sequence shown here is derived from an EMBL/GenBank/DDBJ whole genome shotgun (WGS) entry which is preliminary data.</text>
</comment>
<proteinExistence type="predicted"/>
<evidence type="ECO:0000313" key="4">
    <source>
        <dbReference type="Proteomes" id="UP001501094"/>
    </source>
</evidence>
<evidence type="ECO:0000256" key="1">
    <source>
        <dbReference type="SAM" id="MobiDB-lite"/>
    </source>
</evidence>
<evidence type="ECO:0000313" key="3">
    <source>
        <dbReference type="EMBL" id="GAA1861947.1"/>
    </source>
</evidence>
<evidence type="ECO:0000259" key="2">
    <source>
        <dbReference type="SMART" id="SM00382"/>
    </source>
</evidence>
<feature type="region of interest" description="Disordered" evidence="1">
    <location>
        <begin position="1"/>
        <end position="82"/>
    </location>
</feature>
<keyword evidence="4" id="KW-1185">Reference proteome</keyword>
<dbReference type="Pfam" id="PF17863">
    <property type="entry name" value="AAA_lid_2"/>
    <property type="match status" value="1"/>
</dbReference>
<sequence length="398" mass="41806">MTEPIFTGTPQAAAPQPPVPQPAAPQPPAQEAAAPQQAGAQLAAGPQIGAPHAAAPQAAAPQPVGVPEAAAPQAGAPVPPAPSQELRAALAGVRAEVGKAVVGQDSAVTSLLIALLCHGHVLLEGVPGVAKTLLVRSLAAALSLDTKRVQFTPDLMPGDVTGSLIYDAKTSQFSFRPGPVFTNLMLADEINRTPPKTQASLLEAMEERQVSVDGEPRMLPDPFVVIATQNPVEYEGTYPLPEAQLDRFLLKLVLNLPEREQEVEVLARHAAGFDPRDLRGAGLRPVADADVLARARAEVGRVQVSREVLGYAVDVCRATRFSPSLSLGVSPRGATALLRTSRAWAWLSGRSFVTPDDVKALAHPTLRHRIQLRAEAELEGVTAESVLDAVLASVPVPR</sequence>
<dbReference type="PANTHER" id="PTHR42759">
    <property type="entry name" value="MOXR FAMILY PROTEIN"/>
    <property type="match status" value="1"/>
</dbReference>
<dbReference type="Gene3D" id="1.10.8.80">
    <property type="entry name" value="Magnesium chelatase subunit I, C-Terminal domain"/>
    <property type="match status" value="1"/>
</dbReference>
<gene>
    <name evidence="3" type="ORF">GCM10009751_19670</name>
</gene>
<reference evidence="3 4" key="1">
    <citation type="journal article" date="2019" name="Int. J. Syst. Evol. Microbiol.">
        <title>The Global Catalogue of Microorganisms (GCM) 10K type strain sequencing project: providing services to taxonomists for standard genome sequencing and annotation.</title>
        <authorList>
            <consortium name="The Broad Institute Genomics Platform"/>
            <consortium name="The Broad Institute Genome Sequencing Center for Infectious Disease"/>
            <person name="Wu L."/>
            <person name="Ma J."/>
        </authorList>
    </citation>
    <scope>NUCLEOTIDE SEQUENCE [LARGE SCALE GENOMIC DNA]</scope>
    <source>
        <strain evidence="3 4">JCM 14326</strain>
    </source>
</reference>
<accession>A0ABN2NCW0</accession>
<organism evidence="3 4">
    <name type="scientific">Myceligenerans crystallogenes</name>
    <dbReference type="NCBI Taxonomy" id="316335"/>
    <lineage>
        <taxon>Bacteria</taxon>
        <taxon>Bacillati</taxon>
        <taxon>Actinomycetota</taxon>
        <taxon>Actinomycetes</taxon>
        <taxon>Micrococcales</taxon>
        <taxon>Promicromonosporaceae</taxon>
        <taxon>Myceligenerans</taxon>
    </lineage>
</organism>
<name>A0ABN2NCW0_9MICO</name>
<dbReference type="PANTHER" id="PTHR42759:SF1">
    <property type="entry name" value="MAGNESIUM-CHELATASE SUBUNIT CHLD"/>
    <property type="match status" value="1"/>
</dbReference>
<feature type="compositionally biased region" description="Pro residues" evidence="1">
    <location>
        <begin position="15"/>
        <end position="28"/>
    </location>
</feature>
<feature type="compositionally biased region" description="Low complexity" evidence="1">
    <location>
        <begin position="29"/>
        <end position="76"/>
    </location>
</feature>
<dbReference type="Proteomes" id="UP001501094">
    <property type="component" value="Unassembled WGS sequence"/>
</dbReference>
<dbReference type="InterPro" id="IPR011703">
    <property type="entry name" value="ATPase_AAA-3"/>
</dbReference>
<dbReference type="Gene3D" id="3.40.50.300">
    <property type="entry name" value="P-loop containing nucleotide triphosphate hydrolases"/>
    <property type="match status" value="1"/>
</dbReference>
<dbReference type="InterPro" id="IPR050764">
    <property type="entry name" value="CbbQ/NirQ/NorQ/GpvN"/>
</dbReference>
<dbReference type="InterPro" id="IPR003593">
    <property type="entry name" value="AAA+_ATPase"/>
</dbReference>
<dbReference type="SUPFAM" id="SSF52540">
    <property type="entry name" value="P-loop containing nucleoside triphosphate hydrolases"/>
    <property type="match status" value="1"/>
</dbReference>
<feature type="domain" description="AAA+ ATPase" evidence="2">
    <location>
        <begin position="117"/>
        <end position="258"/>
    </location>
</feature>
<dbReference type="SMART" id="SM00382">
    <property type="entry name" value="AAA"/>
    <property type="match status" value="1"/>
</dbReference>